<dbReference type="InterPro" id="IPR000873">
    <property type="entry name" value="AMP-dep_synth/lig_dom"/>
</dbReference>
<dbReference type="GO" id="GO:0016874">
    <property type="term" value="F:ligase activity"/>
    <property type="evidence" value="ECO:0007669"/>
    <property type="project" value="UniProtKB-KW"/>
</dbReference>
<feature type="region of interest" description="Disordered" evidence="6">
    <location>
        <begin position="189"/>
        <end position="220"/>
    </location>
</feature>
<dbReference type="NCBIfam" id="TIGR01733">
    <property type="entry name" value="AA-adenyl-dom"/>
    <property type="match status" value="1"/>
</dbReference>
<dbReference type="Gene3D" id="3.30.300.30">
    <property type="match status" value="1"/>
</dbReference>
<dbReference type="Pfam" id="PF00550">
    <property type="entry name" value="PP-binding"/>
    <property type="match status" value="3"/>
</dbReference>
<dbReference type="EMBL" id="JACHWP010000014">
    <property type="protein sequence ID" value="MBB3023844.1"/>
    <property type="molecule type" value="Genomic_DNA"/>
</dbReference>
<protein>
    <submittedName>
        <fullName evidence="8">Amino acid adenylation domain-containing protein</fullName>
    </submittedName>
</protein>
<dbReference type="InterPro" id="IPR009081">
    <property type="entry name" value="PP-bd_ACP"/>
</dbReference>
<dbReference type="GO" id="GO:0044550">
    <property type="term" value="P:secondary metabolite biosynthetic process"/>
    <property type="evidence" value="ECO:0007669"/>
    <property type="project" value="TreeGrafter"/>
</dbReference>
<keyword evidence="5" id="KW-0436">Ligase</keyword>
<evidence type="ECO:0000256" key="4">
    <source>
        <dbReference type="ARBA" id="ARBA00022553"/>
    </source>
</evidence>
<dbReference type="Gene3D" id="1.10.1200.10">
    <property type="entry name" value="ACP-like"/>
    <property type="match status" value="3"/>
</dbReference>
<keyword evidence="3" id="KW-0596">Phosphopantetheine</keyword>
<evidence type="ECO:0000256" key="5">
    <source>
        <dbReference type="ARBA" id="ARBA00022598"/>
    </source>
</evidence>
<dbReference type="Gene3D" id="3.40.50.12780">
    <property type="entry name" value="N-terminal domain of ligase-like"/>
    <property type="match status" value="1"/>
</dbReference>
<dbReference type="PROSITE" id="PS50075">
    <property type="entry name" value="CARRIER"/>
    <property type="match status" value="3"/>
</dbReference>
<dbReference type="PANTHER" id="PTHR45527:SF10">
    <property type="entry name" value="PYOCHELIN SYNTHASE PCHF"/>
    <property type="match status" value="1"/>
</dbReference>
<dbReference type="InterPro" id="IPR042099">
    <property type="entry name" value="ANL_N_sf"/>
</dbReference>
<evidence type="ECO:0000256" key="6">
    <source>
        <dbReference type="SAM" id="MobiDB-lite"/>
    </source>
</evidence>
<sequence length="2314" mass="246971">MPSTTAVPRTPSSATPPSSTFTATPIQSAYAIGADPDQPLGGQHCLGYVEFGGKRLDPAVLEAAVPHLHRHPSLRAVMPTPEHLIDHKTEPPSLVVNDLRTAPDPEAQLEQIRQRLACFPVDRARGHTWALEASLLPDGTTTVHLVVSLIVTDLAGIGRMATDLARTIAEPDAPLPRYTFDDLRSSLRSPRLRPELTAPDPRREPLLAAPELPGSPATAPAITDRWQRSISVEEWERLGTAARRLSTPTTALVLGVFEECLRRWSSSSEFIVTVTGVDTRGTEDHVADRTLTFAHRSLPAPDLRTVAAEASRELRHRLLRGIEATEELREGLSAGTHSGMSPYVFTYAPRIPLFPAEVTDVLGEFRTARSSTPQVILDCQIIRFTEAEVTVSFDVRRGALEQTVAQQLFDSFIRSLETLAAAESEDLPLSAIAAIPPETQAARAAVNASPAVADGLLHAPFLRTAERTPTAPALLWDPAAHPGRPSGTLTYRELLAEVRELAGRIAAHAAPGSVIGVRLPKGPDQVLAVLAVLHAGCCYLPLGVDLPENRVSAIQQASGMTLLVDAGFLAADSPARAMHDPVAVDPHELAYIIYTSGSTGAPKGVAIAHHSAANTIADVNARHSIGPKDRTLAVSALDFDLSVYDIFGPLSVGGAVVLIGEESRRDAFSWADLIERHQVTIWNSVPSLAEMLCVAAERPLGLRRVLCSGDWIDLGLPGRLAETTPGAVLVAMGGATEASIWSNEFVVESPADLDPSWSSIPYGRPLSGQRYRVADAEGRDCPDHVAGELWIGGVGVAAGYHGAPELTAERFVEVDGERWYRTGDLGMWIPGPLLVFLGRRDTQVKVRGHRVECGEVEHALRQTPGVSDAVVIPIRNRSALGAVVIGESADTDHITDDLRERLPGYMVPSAIARTDRLRLTTNGKVDRRWAATLLENEPSTPGHATDGPISTEWLAVLGEGTAEADANFFSVGGDSLKATELCSRLRAHGYTVSVADLFAEPRFDDFAQRCRALQTAQPAESSLPAADAAETGAFPLTRLQQAYALGVDGLTGVVRTPPLFATVLATVDGSPIDRERLGAVATALAAELEVLRCHRLEDIQQTIAEPRPIPVRRVETDLEVALLDPQLDLEAAPVLQLLADDRADRVGVRLNYLPLDARALATVLTCLLDDLAGRPRRLEVRGDLAAFRAYARRDAAEGNGAASADDQATELPAPVLPHALSSTEPVRPRGRSLLLTAEQTEALHARAHEQGATASAVLLHTFGQVLGRITGQPRMGITVPVSYRPEGAEGELLGNFTQLALCPAGSDVDLAEVHASIGRAAAGQGPGGRDIVQAGRAAYPVVFTSTIGLAAATALTTGTLRPTWSITGTPGVLIDCQVSTRDAGIEIRLDHPEGVLEAEVIDRILAGLAAELAPQTDIAAEHSQARRATAPEHSAPWRESLLLRARQLTEGREVRPGLEAVAEAWRAHTPLHAPVPVPEEHAQVLADCLTGRARVTTLLEHPDLSPQALLVSAPEFAPVLAGLVEVLRDLPDDAVVLEIGAGAGLFRDAALSALRAVDPHQADRLTWQCVETDALLRDLAIDRGVAVSASADQPADLVVAAASLHRDPRLVAELERVTAQRCWIVEVPRPTVTALLSAALLDPSVLSAEGPLRPVPRWWELLEQAGWSPLIADASHPDAVILQARRAAAPVPRADSPAPSAPKRPAPAEPAPAATEDARELLMRAWSRHLADAGPLDDDADFFALGGDSLVATRVLAEVRQSGYPLRLVELFNHPRLGDLAALLAGGKSAGDPAIAAPATAREEGSDRHPLTEVQQAYLSGRAHDQLLGGVSAHCYFEFHASAFDPARFRGAVETVVHRHPGLRTLLTDGIGAIGPVPPVVTEHPDPRTATEAEMVDLASHSALVVRWRWEAEGAATIGIGMDNAVLDGTSMLLVLSEIGRAYAGETLGLSPTVTFADHVATHPWVTGELPAAGPERERVLADRAYVDAVADRLPPAPPLTDRAALAAVETPTFARATAQVEAAIWERIGAATADRGLTRAAVVLAAYALELADWSGRSDLTVNVTRFDRDLAVPGIEQVVGDFTSLTPIGCRIEGSEDLWALAARVQADLAEATDHGTAGTLWVQRRLLQRSGDPVASMFPVVFTCGLGLAAEDMRLDDFGFGPLVHAASQTPQTVLDLQVSADPSGLRLSADHVVQLLDSSEVAERLQRIAARLSGLVPAVEEPSAHPELYRQVRQAWSEMLDLPENTTAVNFFTAGGDSLRATRCVRLLRERVHPDIDLRTLLINPDLDHFVAAVALLPEVSTGTFEEGTL</sequence>
<organism evidence="8 9">
    <name type="scientific">Helcobacillus massiliensis</name>
    <dbReference type="NCBI Taxonomy" id="521392"/>
    <lineage>
        <taxon>Bacteria</taxon>
        <taxon>Bacillati</taxon>
        <taxon>Actinomycetota</taxon>
        <taxon>Actinomycetes</taxon>
        <taxon>Micrococcales</taxon>
        <taxon>Dermabacteraceae</taxon>
        <taxon>Helcobacillus</taxon>
    </lineage>
</organism>
<proteinExistence type="predicted"/>
<dbReference type="GO" id="GO:0000036">
    <property type="term" value="F:acyl carrier activity"/>
    <property type="evidence" value="ECO:0007669"/>
    <property type="project" value="TreeGrafter"/>
</dbReference>
<dbReference type="InterPro" id="IPR001242">
    <property type="entry name" value="Condensation_dom"/>
</dbReference>
<evidence type="ECO:0000313" key="9">
    <source>
        <dbReference type="Proteomes" id="UP000568050"/>
    </source>
</evidence>
<evidence type="ECO:0000256" key="3">
    <source>
        <dbReference type="ARBA" id="ARBA00022450"/>
    </source>
</evidence>
<feature type="region of interest" description="Disordered" evidence="6">
    <location>
        <begin position="1690"/>
        <end position="1714"/>
    </location>
</feature>
<dbReference type="Pfam" id="PF13193">
    <property type="entry name" value="AMP-binding_C"/>
    <property type="match status" value="1"/>
</dbReference>
<dbReference type="InterPro" id="IPR023213">
    <property type="entry name" value="CAT-like_dom_sf"/>
</dbReference>
<dbReference type="Gene3D" id="3.30.559.10">
    <property type="entry name" value="Chloramphenicol acetyltransferase-like domain"/>
    <property type="match status" value="2"/>
</dbReference>
<keyword evidence="9" id="KW-1185">Reference proteome</keyword>
<reference evidence="8 9" key="1">
    <citation type="submission" date="2020-08" db="EMBL/GenBank/DDBJ databases">
        <title>Sequencing the genomes of 1000 actinobacteria strains.</title>
        <authorList>
            <person name="Klenk H.-P."/>
        </authorList>
    </citation>
    <scope>NUCLEOTIDE SEQUENCE [LARGE SCALE GENOMIC DNA]</scope>
    <source>
        <strain evidence="8 9">DSM 23040</strain>
    </source>
</reference>
<dbReference type="InterPro" id="IPR020845">
    <property type="entry name" value="AMP-binding_CS"/>
</dbReference>
<evidence type="ECO:0000256" key="2">
    <source>
        <dbReference type="ARBA" id="ARBA00004924"/>
    </source>
</evidence>
<dbReference type="PROSITE" id="PS00455">
    <property type="entry name" value="AMP_BINDING"/>
    <property type="match status" value="1"/>
</dbReference>
<dbReference type="InterPro" id="IPR029063">
    <property type="entry name" value="SAM-dependent_MTases_sf"/>
</dbReference>
<dbReference type="SUPFAM" id="SSF52777">
    <property type="entry name" value="CoA-dependent acyltransferases"/>
    <property type="match status" value="5"/>
</dbReference>
<dbReference type="SMART" id="SM00823">
    <property type="entry name" value="PKS_PP"/>
    <property type="match status" value="2"/>
</dbReference>
<dbReference type="Gene3D" id="3.30.559.30">
    <property type="entry name" value="Nonribosomal peptide synthetase, condensation domain"/>
    <property type="match status" value="3"/>
</dbReference>
<dbReference type="SUPFAM" id="SSF56801">
    <property type="entry name" value="Acetyl-CoA synthetase-like"/>
    <property type="match status" value="1"/>
</dbReference>
<feature type="region of interest" description="Disordered" evidence="6">
    <location>
        <begin position="1"/>
        <end position="22"/>
    </location>
</feature>
<comment type="pathway">
    <text evidence="2">Siderophore biosynthesis.</text>
</comment>
<dbReference type="InterPro" id="IPR025110">
    <property type="entry name" value="AMP-bd_C"/>
</dbReference>
<accession>A0A839QU67</accession>
<dbReference type="InterPro" id="IPR010071">
    <property type="entry name" value="AA_adenyl_dom"/>
</dbReference>
<dbReference type="RefSeq" id="WP_183377171.1">
    <property type="nucleotide sequence ID" value="NZ_CBCSFZ010000033.1"/>
</dbReference>
<keyword evidence="4" id="KW-0597">Phosphoprotein</keyword>
<dbReference type="InterPro" id="IPR045851">
    <property type="entry name" value="AMP-bd_C_sf"/>
</dbReference>
<gene>
    <name evidence="8" type="ORF">FHX50_002147</name>
</gene>
<comment type="caution">
    <text evidence="8">The sequence shown here is derived from an EMBL/GenBank/DDBJ whole genome shotgun (WGS) entry which is preliminary data.</text>
</comment>
<dbReference type="SUPFAM" id="SSF53335">
    <property type="entry name" value="S-adenosyl-L-methionine-dependent methyltransferases"/>
    <property type="match status" value="1"/>
</dbReference>
<feature type="compositionally biased region" description="Pro residues" evidence="6">
    <location>
        <begin position="1699"/>
        <end position="1710"/>
    </location>
</feature>
<dbReference type="GO" id="GO:0043041">
    <property type="term" value="P:amino acid activation for nonribosomal peptide biosynthetic process"/>
    <property type="evidence" value="ECO:0007669"/>
    <property type="project" value="TreeGrafter"/>
</dbReference>
<name>A0A839QU67_9MICO</name>
<feature type="domain" description="Carrier" evidence="7">
    <location>
        <begin position="2227"/>
        <end position="2302"/>
    </location>
</feature>
<dbReference type="InterPro" id="IPR006162">
    <property type="entry name" value="Ppantetheine_attach_site"/>
</dbReference>
<evidence type="ECO:0000313" key="8">
    <source>
        <dbReference type="EMBL" id="MBB3023844.1"/>
    </source>
</evidence>
<evidence type="ECO:0000256" key="1">
    <source>
        <dbReference type="ARBA" id="ARBA00001957"/>
    </source>
</evidence>
<dbReference type="Proteomes" id="UP000568050">
    <property type="component" value="Unassembled WGS sequence"/>
</dbReference>
<dbReference type="PROSITE" id="PS00012">
    <property type="entry name" value="PHOSPHOPANTETHEINE"/>
    <property type="match status" value="2"/>
</dbReference>
<dbReference type="Pfam" id="PF00668">
    <property type="entry name" value="Condensation"/>
    <property type="match status" value="1"/>
</dbReference>
<feature type="domain" description="Carrier" evidence="7">
    <location>
        <begin position="940"/>
        <end position="1014"/>
    </location>
</feature>
<dbReference type="GO" id="GO:0005737">
    <property type="term" value="C:cytoplasm"/>
    <property type="evidence" value="ECO:0007669"/>
    <property type="project" value="TreeGrafter"/>
</dbReference>
<dbReference type="SUPFAM" id="SSF47336">
    <property type="entry name" value="ACP-like"/>
    <property type="match status" value="3"/>
</dbReference>
<dbReference type="PANTHER" id="PTHR45527">
    <property type="entry name" value="NONRIBOSOMAL PEPTIDE SYNTHETASE"/>
    <property type="match status" value="1"/>
</dbReference>
<feature type="domain" description="Carrier" evidence="7">
    <location>
        <begin position="1713"/>
        <end position="1788"/>
    </location>
</feature>
<dbReference type="Pfam" id="PF00501">
    <property type="entry name" value="AMP-binding"/>
    <property type="match status" value="1"/>
</dbReference>
<dbReference type="InterPro" id="IPR020806">
    <property type="entry name" value="PKS_PP-bd"/>
</dbReference>
<dbReference type="GO" id="GO:0031177">
    <property type="term" value="F:phosphopantetheine binding"/>
    <property type="evidence" value="ECO:0007669"/>
    <property type="project" value="InterPro"/>
</dbReference>
<dbReference type="InterPro" id="IPR036736">
    <property type="entry name" value="ACP-like_sf"/>
</dbReference>
<comment type="cofactor">
    <cofactor evidence="1">
        <name>pantetheine 4'-phosphate</name>
        <dbReference type="ChEBI" id="CHEBI:47942"/>
    </cofactor>
</comment>
<evidence type="ECO:0000259" key="7">
    <source>
        <dbReference type="PROSITE" id="PS50075"/>
    </source>
</evidence>